<dbReference type="InterPro" id="IPR043128">
    <property type="entry name" value="Rev_trsase/Diguanyl_cyclase"/>
</dbReference>
<organism evidence="6 7">
    <name type="scientific">Allohahella marinimesophila</name>
    <dbReference type="NCBI Taxonomy" id="1054972"/>
    <lineage>
        <taxon>Bacteria</taxon>
        <taxon>Pseudomonadati</taxon>
        <taxon>Pseudomonadota</taxon>
        <taxon>Gammaproteobacteria</taxon>
        <taxon>Oceanospirillales</taxon>
        <taxon>Hahellaceae</taxon>
        <taxon>Allohahella</taxon>
    </lineage>
</organism>
<comment type="caution">
    <text evidence="6">The sequence shown here is derived from an EMBL/GenBank/DDBJ whole genome shotgun (WGS) entry which is preliminary data.</text>
</comment>
<evidence type="ECO:0000313" key="6">
    <source>
        <dbReference type="EMBL" id="GAA3953684.1"/>
    </source>
</evidence>
<dbReference type="PROSITE" id="PS50110">
    <property type="entry name" value="RESPONSE_REGULATORY"/>
    <property type="match status" value="2"/>
</dbReference>
<dbReference type="SMART" id="SM00267">
    <property type="entry name" value="GGDEF"/>
    <property type="match status" value="1"/>
</dbReference>
<sequence>MTQNIKLLVVEDSVMTTKIIRHLCLKAGDIDARFASSMAEAVSILEAERDEFFAALVDLNLPDAPNGEVVDLCLSKKIPTIVLTGTFSEERRESLLSTGIVDYVIKEGRYSYNYAVRLVKRLKANEGIKVMVADDSKTARHYLRDLLERHRYQVIEADNGAEAIRQLLLNSDTRILIADYNMPQIDGFQLTQLLRDKYEKTDLVILGLSGEGQSSLSAKFIKNGANDFLRKPFNQEEFYCRMMNCVETLELVEQLRDSLRRDPATGLWNAAHFRELANELVEQNEAAEHPRPLSLAVFEIDDFDRINADYGREVADRVLRTVGELVGEALSRFQVCRQMGPTFAAALPGIDAARCATLFDGIIARLNDCDIELEGQTLEVALSGGVCDARGLALDSMLEQAEEKLESARAEGGNYMAA</sequence>
<dbReference type="EMBL" id="BAABBO010000005">
    <property type="protein sequence ID" value="GAA3953684.1"/>
    <property type="molecule type" value="Genomic_DNA"/>
</dbReference>
<dbReference type="CDD" id="cd01949">
    <property type="entry name" value="GGDEF"/>
    <property type="match status" value="1"/>
</dbReference>
<evidence type="ECO:0000256" key="1">
    <source>
        <dbReference type="ARBA" id="ARBA00022553"/>
    </source>
</evidence>
<evidence type="ECO:0000259" key="5">
    <source>
        <dbReference type="PROSITE" id="PS50887"/>
    </source>
</evidence>
<evidence type="ECO:0000313" key="7">
    <source>
        <dbReference type="Proteomes" id="UP001501337"/>
    </source>
</evidence>
<reference evidence="7" key="1">
    <citation type="journal article" date="2019" name="Int. J. Syst. Evol. Microbiol.">
        <title>The Global Catalogue of Microorganisms (GCM) 10K type strain sequencing project: providing services to taxonomists for standard genome sequencing and annotation.</title>
        <authorList>
            <consortium name="The Broad Institute Genomics Platform"/>
            <consortium name="The Broad Institute Genome Sequencing Center for Infectious Disease"/>
            <person name="Wu L."/>
            <person name="Ma J."/>
        </authorList>
    </citation>
    <scope>NUCLEOTIDE SEQUENCE [LARGE SCALE GENOMIC DNA]</scope>
    <source>
        <strain evidence="7">JCM 17555</strain>
    </source>
</reference>
<proteinExistence type="predicted"/>
<feature type="coiled-coil region" evidence="3">
    <location>
        <begin position="391"/>
        <end position="418"/>
    </location>
</feature>
<keyword evidence="3" id="KW-0175">Coiled coil</keyword>
<feature type="modified residue" description="4-aspartylphosphate" evidence="2">
    <location>
        <position position="58"/>
    </location>
</feature>
<feature type="domain" description="GGDEF" evidence="5">
    <location>
        <begin position="291"/>
        <end position="418"/>
    </location>
</feature>
<feature type="domain" description="Response regulatory" evidence="4">
    <location>
        <begin position="6"/>
        <end position="121"/>
    </location>
</feature>
<dbReference type="PROSITE" id="PS50887">
    <property type="entry name" value="GGDEF"/>
    <property type="match status" value="1"/>
</dbReference>
<dbReference type="InterPro" id="IPR011006">
    <property type="entry name" value="CheY-like_superfamily"/>
</dbReference>
<dbReference type="InterPro" id="IPR029787">
    <property type="entry name" value="Nucleotide_cyclase"/>
</dbReference>
<evidence type="ECO:0000256" key="2">
    <source>
        <dbReference type="PROSITE-ProRule" id="PRU00169"/>
    </source>
</evidence>
<dbReference type="Pfam" id="PF00990">
    <property type="entry name" value="GGDEF"/>
    <property type="match status" value="1"/>
</dbReference>
<keyword evidence="7" id="KW-1185">Reference proteome</keyword>
<dbReference type="InterPro" id="IPR000160">
    <property type="entry name" value="GGDEF_dom"/>
</dbReference>
<dbReference type="Gene3D" id="3.30.70.270">
    <property type="match status" value="1"/>
</dbReference>
<gene>
    <name evidence="6" type="ORF">GCM10022278_10600</name>
</gene>
<protein>
    <submittedName>
        <fullName evidence="6">Diguanylate cyclase</fullName>
    </submittedName>
</protein>
<keyword evidence="1 2" id="KW-0597">Phosphoprotein</keyword>
<dbReference type="CDD" id="cd19921">
    <property type="entry name" value="REC_1_GGDEF"/>
    <property type="match status" value="1"/>
</dbReference>
<dbReference type="Gene3D" id="3.40.50.2300">
    <property type="match status" value="2"/>
</dbReference>
<evidence type="ECO:0000259" key="4">
    <source>
        <dbReference type="PROSITE" id="PS50110"/>
    </source>
</evidence>
<name>A0ABP7NTH8_9GAMM</name>
<dbReference type="PANTHER" id="PTHR44591:SF3">
    <property type="entry name" value="RESPONSE REGULATORY DOMAIN-CONTAINING PROTEIN"/>
    <property type="match status" value="1"/>
</dbReference>
<dbReference type="SMART" id="SM00448">
    <property type="entry name" value="REC"/>
    <property type="match status" value="2"/>
</dbReference>
<dbReference type="PANTHER" id="PTHR44591">
    <property type="entry name" value="STRESS RESPONSE REGULATOR PROTEIN 1"/>
    <property type="match status" value="1"/>
</dbReference>
<evidence type="ECO:0000256" key="3">
    <source>
        <dbReference type="SAM" id="Coils"/>
    </source>
</evidence>
<dbReference type="Proteomes" id="UP001501337">
    <property type="component" value="Unassembled WGS sequence"/>
</dbReference>
<dbReference type="NCBIfam" id="TIGR00254">
    <property type="entry name" value="GGDEF"/>
    <property type="match status" value="1"/>
</dbReference>
<dbReference type="SUPFAM" id="SSF52172">
    <property type="entry name" value="CheY-like"/>
    <property type="match status" value="2"/>
</dbReference>
<accession>A0ABP7NTH8</accession>
<feature type="modified residue" description="4-aspartylphosphate" evidence="2">
    <location>
        <position position="179"/>
    </location>
</feature>
<feature type="domain" description="Response regulatory" evidence="4">
    <location>
        <begin position="129"/>
        <end position="246"/>
    </location>
</feature>
<dbReference type="RefSeq" id="WP_344804053.1">
    <property type="nucleotide sequence ID" value="NZ_BAABBO010000005.1"/>
</dbReference>
<dbReference type="InterPro" id="IPR050595">
    <property type="entry name" value="Bact_response_regulator"/>
</dbReference>
<dbReference type="Pfam" id="PF00072">
    <property type="entry name" value="Response_reg"/>
    <property type="match status" value="1"/>
</dbReference>
<dbReference type="SUPFAM" id="SSF55073">
    <property type="entry name" value="Nucleotide cyclase"/>
    <property type="match status" value="1"/>
</dbReference>
<dbReference type="InterPro" id="IPR001789">
    <property type="entry name" value="Sig_transdc_resp-reg_receiver"/>
</dbReference>